<dbReference type="Gene3D" id="3.10.450.50">
    <property type="match status" value="1"/>
</dbReference>
<dbReference type="Pfam" id="PF17775">
    <property type="entry name" value="YchJ_M-like"/>
    <property type="match status" value="1"/>
</dbReference>
<gene>
    <name evidence="2" type="ORF">SHI21_08095</name>
</gene>
<feature type="domain" description="YchJ-like middle NTF2-like" evidence="1">
    <location>
        <begin position="28"/>
        <end position="127"/>
    </location>
</feature>
<dbReference type="InterPro" id="IPR048469">
    <property type="entry name" value="YchJ-like_M"/>
</dbReference>
<name>A0ABU5VSY3_9BACT</name>
<dbReference type="NCBIfam" id="NF002449">
    <property type="entry name" value="PRK01617.1"/>
    <property type="match status" value="1"/>
</dbReference>
<evidence type="ECO:0000313" key="2">
    <source>
        <dbReference type="EMBL" id="MEA9356158.1"/>
    </source>
</evidence>
<dbReference type="PANTHER" id="PTHR33747:SF1">
    <property type="entry name" value="ADENYLATE CYCLASE-ASSOCIATED CAP C-TERMINAL DOMAIN-CONTAINING PROTEIN"/>
    <property type="match status" value="1"/>
</dbReference>
<dbReference type="InterPro" id="IPR004027">
    <property type="entry name" value="SEC_C_motif"/>
</dbReference>
<accession>A0ABU5VSY3</accession>
<proteinExistence type="predicted"/>
<dbReference type="Proteomes" id="UP001302274">
    <property type="component" value="Unassembled WGS sequence"/>
</dbReference>
<dbReference type="SUPFAM" id="SSF103642">
    <property type="entry name" value="Sec-C motif"/>
    <property type="match status" value="1"/>
</dbReference>
<protein>
    <submittedName>
        <fullName evidence="2">YchJ family protein</fullName>
    </submittedName>
</protein>
<comment type="caution">
    <text evidence="2">The sequence shown here is derived from an EMBL/GenBank/DDBJ whole genome shotgun (WGS) entry which is preliminary data.</text>
</comment>
<reference evidence="2 3" key="1">
    <citation type="submission" date="2023-11" db="EMBL/GenBank/DDBJ databases">
        <title>A Novel Polar Bacteriovorax (B. antarcticus) Isolated from the Biocrust in Antarctica.</title>
        <authorList>
            <person name="Mun W."/>
            <person name="Choi S.Y."/>
            <person name="Mitchell R.J."/>
        </authorList>
    </citation>
    <scope>NUCLEOTIDE SEQUENCE [LARGE SCALE GENOMIC DNA]</scope>
    <source>
        <strain evidence="2 3">PP10</strain>
    </source>
</reference>
<dbReference type="PANTHER" id="PTHR33747">
    <property type="entry name" value="UPF0225 PROTEIN SCO1677"/>
    <property type="match status" value="1"/>
</dbReference>
<dbReference type="Pfam" id="PF02810">
    <property type="entry name" value="SEC-C"/>
    <property type="match status" value="2"/>
</dbReference>
<sequence>MKACPCGSSQNFSDCCEPFLKGTKKAPTAEKLMRSRYSAFATGQLDYVEKTHIPSGRKDLDMEGVTSWATNSEWLGLEIRETEKGTEKDSTGKVEFKCKFIFNGAEQTHHELSTFEKVDGEWFFVDGVMRNNTVRRSEPKIGRNDPCSCGSGKKAKKCCLQ</sequence>
<dbReference type="InterPro" id="IPR032710">
    <property type="entry name" value="NTF2-like_dom_sf"/>
</dbReference>
<dbReference type="EMBL" id="JAYGJQ010000001">
    <property type="protein sequence ID" value="MEA9356158.1"/>
    <property type="molecule type" value="Genomic_DNA"/>
</dbReference>
<keyword evidence="3" id="KW-1185">Reference proteome</keyword>
<evidence type="ECO:0000313" key="3">
    <source>
        <dbReference type="Proteomes" id="UP001302274"/>
    </source>
</evidence>
<dbReference type="RefSeq" id="WP_323575836.1">
    <property type="nucleotide sequence ID" value="NZ_JAYGJQ010000001.1"/>
</dbReference>
<dbReference type="NCBIfam" id="NF002486">
    <property type="entry name" value="PRK01752.1"/>
    <property type="match status" value="1"/>
</dbReference>
<organism evidence="2 3">
    <name type="scientific">Bacteriovorax antarcticus</name>
    <dbReference type="NCBI Taxonomy" id="3088717"/>
    <lineage>
        <taxon>Bacteria</taxon>
        <taxon>Pseudomonadati</taxon>
        <taxon>Bdellovibrionota</taxon>
        <taxon>Bacteriovoracia</taxon>
        <taxon>Bacteriovoracales</taxon>
        <taxon>Bacteriovoracaceae</taxon>
        <taxon>Bacteriovorax</taxon>
    </lineage>
</organism>
<dbReference type="SUPFAM" id="SSF54427">
    <property type="entry name" value="NTF2-like"/>
    <property type="match status" value="1"/>
</dbReference>
<evidence type="ECO:0000259" key="1">
    <source>
        <dbReference type="Pfam" id="PF17775"/>
    </source>
</evidence>